<evidence type="ECO:0000313" key="2">
    <source>
        <dbReference type="EMBL" id="QDU42678.1"/>
    </source>
</evidence>
<keyword evidence="1" id="KW-0472">Membrane</keyword>
<dbReference type="EMBL" id="CP036276">
    <property type="protein sequence ID" value="QDU42678.1"/>
    <property type="molecule type" value="Genomic_DNA"/>
</dbReference>
<keyword evidence="1" id="KW-0812">Transmembrane</keyword>
<protein>
    <recommendedName>
        <fullName evidence="4">DUF3311 domain-containing protein</fullName>
    </recommendedName>
</protein>
<dbReference type="KEGG" id="sdyn:Mal52_11450"/>
<dbReference type="RefSeq" id="WP_145374694.1">
    <property type="nucleotide sequence ID" value="NZ_CP036276.1"/>
</dbReference>
<sequence length="78" mass="8581">MKYVIWISVVVLLILHQDFWWWDDGTLLLGIVPIGLASHIAISLAAAVLWFLATIYCWPHSAEEAESSTAPTTEGGQG</sequence>
<proteinExistence type="predicted"/>
<dbReference type="Pfam" id="PF11755">
    <property type="entry name" value="DUF3311"/>
    <property type="match status" value="1"/>
</dbReference>
<name>A0A517ZJM7_9PLAN</name>
<evidence type="ECO:0008006" key="4">
    <source>
        <dbReference type="Google" id="ProtNLM"/>
    </source>
</evidence>
<dbReference type="InterPro" id="IPR021741">
    <property type="entry name" value="DUF3311"/>
</dbReference>
<dbReference type="AlphaFoldDB" id="A0A517ZJM7"/>
<keyword evidence="1" id="KW-1133">Transmembrane helix</keyword>
<feature type="transmembrane region" description="Helical" evidence="1">
    <location>
        <begin position="27"/>
        <end position="52"/>
    </location>
</feature>
<reference evidence="2 3" key="1">
    <citation type="submission" date="2019-02" db="EMBL/GenBank/DDBJ databases">
        <title>Deep-cultivation of Planctomycetes and their phenomic and genomic characterization uncovers novel biology.</title>
        <authorList>
            <person name="Wiegand S."/>
            <person name="Jogler M."/>
            <person name="Boedeker C."/>
            <person name="Pinto D."/>
            <person name="Vollmers J."/>
            <person name="Rivas-Marin E."/>
            <person name="Kohn T."/>
            <person name="Peeters S.H."/>
            <person name="Heuer A."/>
            <person name="Rast P."/>
            <person name="Oberbeckmann S."/>
            <person name="Bunk B."/>
            <person name="Jeske O."/>
            <person name="Meyerdierks A."/>
            <person name="Storesund J.E."/>
            <person name="Kallscheuer N."/>
            <person name="Luecker S."/>
            <person name="Lage O.M."/>
            <person name="Pohl T."/>
            <person name="Merkel B.J."/>
            <person name="Hornburger P."/>
            <person name="Mueller R.-W."/>
            <person name="Bruemmer F."/>
            <person name="Labrenz M."/>
            <person name="Spormann A.M."/>
            <person name="Op den Camp H."/>
            <person name="Overmann J."/>
            <person name="Amann R."/>
            <person name="Jetten M.S.M."/>
            <person name="Mascher T."/>
            <person name="Medema M.H."/>
            <person name="Devos D.P."/>
            <person name="Kaster A.-K."/>
            <person name="Ovreas L."/>
            <person name="Rohde M."/>
            <person name="Galperin M.Y."/>
            <person name="Jogler C."/>
        </authorList>
    </citation>
    <scope>NUCLEOTIDE SEQUENCE [LARGE SCALE GENOMIC DNA]</scope>
    <source>
        <strain evidence="2 3">Mal52</strain>
    </source>
</reference>
<evidence type="ECO:0000313" key="3">
    <source>
        <dbReference type="Proteomes" id="UP000319383"/>
    </source>
</evidence>
<dbReference type="Proteomes" id="UP000319383">
    <property type="component" value="Chromosome"/>
</dbReference>
<organism evidence="2 3">
    <name type="scientific">Symmachiella dynata</name>
    <dbReference type="NCBI Taxonomy" id="2527995"/>
    <lineage>
        <taxon>Bacteria</taxon>
        <taxon>Pseudomonadati</taxon>
        <taxon>Planctomycetota</taxon>
        <taxon>Planctomycetia</taxon>
        <taxon>Planctomycetales</taxon>
        <taxon>Planctomycetaceae</taxon>
        <taxon>Symmachiella</taxon>
    </lineage>
</organism>
<gene>
    <name evidence="2" type="ORF">Mal52_11450</name>
</gene>
<accession>A0A517ZJM7</accession>
<keyword evidence="3" id="KW-1185">Reference proteome</keyword>
<evidence type="ECO:0000256" key="1">
    <source>
        <dbReference type="SAM" id="Phobius"/>
    </source>
</evidence>